<dbReference type="PaxDb" id="4113-PGSC0003DMT400090246"/>
<dbReference type="Proteomes" id="UP000011115">
    <property type="component" value="Unassembled WGS sequence"/>
</dbReference>
<evidence type="ECO:0000313" key="2">
    <source>
        <dbReference type="EnsemblPlants" id="PGSC0003DMT400090246"/>
    </source>
</evidence>
<evidence type="ECO:0000256" key="1">
    <source>
        <dbReference type="SAM" id="MobiDB-lite"/>
    </source>
</evidence>
<organism evidence="2 3">
    <name type="scientific">Solanum tuberosum</name>
    <name type="common">Potato</name>
    <dbReference type="NCBI Taxonomy" id="4113"/>
    <lineage>
        <taxon>Eukaryota</taxon>
        <taxon>Viridiplantae</taxon>
        <taxon>Streptophyta</taxon>
        <taxon>Embryophyta</taxon>
        <taxon>Tracheophyta</taxon>
        <taxon>Spermatophyta</taxon>
        <taxon>Magnoliopsida</taxon>
        <taxon>eudicotyledons</taxon>
        <taxon>Gunneridae</taxon>
        <taxon>Pentapetalae</taxon>
        <taxon>asterids</taxon>
        <taxon>lamiids</taxon>
        <taxon>Solanales</taxon>
        <taxon>Solanaceae</taxon>
        <taxon>Solanoideae</taxon>
        <taxon>Solaneae</taxon>
        <taxon>Solanum</taxon>
    </lineage>
</organism>
<keyword evidence="3" id="KW-1185">Reference proteome</keyword>
<accession>M1DJZ4</accession>
<reference evidence="3" key="1">
    <citation type="journal article" date="2011" name="Nature">
        <title>Genome sequence and analysis of the tuber crop potato.</title>
        <authorList>
            <consortium name="The Potato Genome Sequencing Consortium"/>
        </authorList>
    </citation>
    <scope>NUCLEOTIDE SEQUENCE [LARGE SCALE GENOMIC DNA]</scope>
    <source>
        <strain evidence="3">cv. DM1-3 516 R44</strain>
    </source>
</reference>
<reference evidence="2" key="2">
    <citation type="submission" date="2015-06" db="UniProtKB">
        <authorList>
            <consortium name="EnsemblPlants"/>
        </authorList>
    </citation>
    <scope>IDENTIFICATION</scope>
    <source>
        <strain evidence="2">DM1-3 516 R44</strain>
    </source>
</reference>
<feature type="region of interest" description="Disordered" evidence="1">
    <location>
        <begin position="90"/>
        <end position="115"/>
    </location>
</feature>
<dbReference type="InParanoid" id="M1DJZ4"/>
<name>M1DJZ4_SOLTU</name>
<proteinExistence type="predicted"/>
<evidence type="ECO:0008006" key="4">
    <source>
        <dbReference type="Google" id="ProtNLM"/>
    </source>
</evidence>
<sequence length="115" mass="12287">MGHLAHSADVRATKLEAVVSWMIESAILDALTPLRASIYTLTMDGVAVDESEAETNEEQIEVLEETIYGDLPDLEETIVQSIHTSLTEMSMEGPSRVSSADVAPGTDVPTDGAIV</sequence>
<dbReference type="AlphaFoldDB" id="M1DJZ4"/>
<dbReference type="EnsemblPlants" id="PGSC0003DMT400090246">
    <property type="protein sequence ID" value="PGSC0003DMT400090246"/>
    <property type="gene ID" value="PGSC0003DMG400039817"/>
</dbReference>
<dbReference type="Gramene" id="PGSC0003DMT400090246">
    <property type="protein sequence ID" value="PGSC0003DMT400090246"/>
    <property type="gene ID" value="PGSC0003DMG400039817"/>
</dbReference>
<protein>
    <recommendedName>
        <fullName evidence="4">Polyprotein protein</fullName>
    </recommendedName>
</protein>
<dbReference type="HOGENOM" id="CLU_029307_11_2_1"/>
<evidence type="ECO:0000313" key="3">
    <source>
        <dbReference type="Proteomes" id="UP000011115"/>
    </source>
</evidence>